<dbReference type="SUPFAM" id="SSF46565">
    <property type="entry name" value="Chaperone J-domain"/>
    <property type="match status" value="1"/>
</dbReference>
<dbReference type="AlphaFoldDB" id="A0A832H711"/>
<dbReference type="PANTHER" id="PTHR33372:SF2">
    <property type="entry name" value="PROTEIN CHAPERONE-LIKE PROTEIN OF POR1, CHLOROPLASTIC"/>
    <property type="match status" value="1"/>
</dbReference>
<sequence length="205" mass="22376">MSEQNPYDQLGVSEGASFDEIQSARNRLCAELKGDAEQVKQIEAAYDAVLMDRLKMRQEGRIKVPDGIRFAERQVESPPNSPKTVAKQRPAWLDGLIDTPSQADIWMPAGVMAALTAIAYFTASAVQLTLILGVGSAFYFLYRKEQKLGRTVLLSFTGLLVGLLLGGLIYGLVSTQLPALAIGTADVFASAFTFLVLWLISSFLR</sequence>
<dbReference type="PANTHER" id="PTHR33372">
    <property type="match status" value="1"/>
</dbReference>
<reference evidence="2" key="1">
    <citation type="journal article" date="2020" name="mSystems">
        <title>Genome- and Community-Level Interaction Insights into Carbon Utilization and Element Cycling Functions of Hydrothermarchaeota in Hydrothermal Sediment.</title>
        <authorList>
            <person name="Zhou Z."/>
            <person name="Liu Y."/>
            <person name="Xu W."/>
            <person name="Pan J."/>
            <person name="Luo Z.H."/>
            <person name="Li M."/>
        </authorList>
    </citation>
    <scope>NUCLEOTIDE SEQUENCE [LARGE SCALE GENOMIC DNA]</scope>
    <source>
        <strain evidence="2">SpSt-402</strain>
    </source>
</reference>
<feature type="transmembrane region" description="Helical" evidence="1">
    <location>
        <begin position="179"/>
        <end position="200"/>
    </location>
</feature>
<dbReference type="Pfam" id="PF11833">
    <property type="entry name" value="CPP1-like"/>
    <property type="match status" value="1"/>
</dbReference>
<comment type="caution">
    <text evidence="2">The sequence shown here is derived from an EMBL/GenBank/DDBJ whole genome shotgun (WGS) entry which is preliminary data.</text>
</comment>
<keyword evidence="1" id="KW-1133">Transmembrane helix</keyword>
<accession>A0A832H711</accession>
<evidence type="ECO:0000313" key="2">
    <source>
        <dbReference type="EMBL" id="HGW93685.1"/>
    </source>
</evidence>
<dbReference type="EMBL" id="DSRD01000346">
    <property type="protein sequence ID" value="HGW93685.1"/>
    <property type="molecule type" value="Genomic_DNA"/>
</dbReference>
<feature type="transmembrane region" description="Helical" evidence="1">
    <location>
        <begin position="153"/>
        <end position="173"/>
    </location>
</feature>
<dbReference type="CDD" id="cd06257">
    <property type="entry name" value="DnaJ"/>
    <property type="match status" value="1"/>
</dbReference>
<keyword evidence="1" id="KW-0812">Transmembrane</keyword>
<organism evidence="2">
    <name type="scientific">Oscillatoriales cyanobacterium SpSt-402</name>
    <dbReference type="NCBI Taxonomy" id="2282168"/>
    <lineage>
        <taxon>Bacteria</taxon>
        <taxon>Bacillati</taxon>
        <taxon>Cyanobacteriota</taxon>
        <taxon>Cyanophyceae</taxon>
        <taxon>Oscillatoriophycideae</taxon>
        <taxon>Oscillatoriales</taxon>
    </lineage>
</organism>
<keyword evidence="1" id="KW-0472">Membrane</keyword>
<feature type="transmembrane region" description="Helical" evidence="1">
    <location>
        <begin position="117"/>
        <end position="141"/>
    </location>
</feature>
<gene>
    <name evidence="2" type="ORF">ENR47_05300</name>
</gene>
<protein>
    <submittedName>
        <fullName evidence="2">Molecular chaperone DnaJ</fullName>
    </submittedName>
</protein>
<evidence type="ECO:0000256" key="1">
    <source>
        <dbReference type="SAM" id="Phobius"/>
    </source>
</evidence>
<name>A0A832H711_9CYAN</name>
<dbReference type="InterPro" id="IPR001623">
    <property type="entry name" value="DnaJ_domain"/>
</dbReference>
<dbReference type="InterPro" id="IPR036869">
    <property type="entry name" value="J_dom_sf"/>
</dbReference>
<dbReference type="InterPro" id="IPR021788">
    <property type="entry name" value="CPP1-like"/>
</dbReference>
<proteinExistence type="predicted"/>